<dbReference type="EMBL" id="MU858167">
    <property type="protein sequence ID" value="KAK4210726.1"/>
    <property type="molecule type" value="Genomic_DNA"/>
</dbReference>
<sequence length="726" mass="79000">MGAAGRFGDEVEDDGLSGGHLAPRGYSYSIKGGPPPPRPPREFVEYTFESAPPVREPPPRNPRRLVPRTSNHPNSSAHQHHGQTQPTAARKSSANLASKQYRRYGGGEEISPPSSPEPGFHGTDPDGGDVSPIDEDVPDMSQLRLGSSRPMRTQQPEPYETESSPQNRAATNIPMMRRARRKASDAALREAHAHGNQRPSSRQQVHGHDPNQEDPRWDPMTGERTSSPHGQPSQVKPAQFAHGLGITNTGPVPPRKNQPVAAPTFGDRVRRMAKRAGGKENDVDPAAGAFTSSRPSWRGPSGRTALLDPVHDNPEVAPLRIPEKNSRRVSTNLSAPNPKMGLFGMARRGQTPPVSPHGSETVAGSAPREPMMRMPPSPQQSASVTKPQPLSPQNFPSSPLSASPVGRDAPSMAARDLARSALPNISVPSPTSPASPMSNPSPHDHNNPAMIRRKPPPTHANHLHHESVSSVYSQQSQHPPAPPAHKPDATFLAANDPWVQPASRFSVTTYATSAANTPRESFDDFEHQDRPPMPIVPPGLVESPIQAPQESVMDRRRPHPDEDGHSSNPPSPIAARDRKAAAAGMGPAIRRVRAATTDLPDRRLSTASSINKMLPPAPPETSAGEAQDRVGLLNAQLQGLANRKINITRSIKQMTELMPTDNLMDSALVRTKREMEKRKVEALKLELSEVQREEYELGLKLHRAYKRLDKDGQFEPTVLWVRRVTG</sequence>
<feature type="compositionally biased region" description="Low complexity" evidence="1">
    <location>
        <begin position="292"/>
        <end position="303"/>
    </location>
</feature>
<reference evidence="2" key="2">
    <citation type="submission" date="2023-05" db="EMBL/GenBank/DDBJ databases">
        <authorList>
            <consortium name="Lawrence Berkeley National Laboratory"/>
            <person name="Steindorff A."/>
            <person name="Hensen N."/>
            <person name="Bonometti L."/>
            <person name="Westerberg I."/>
            <person name="Brannstrom I.O."/>
            <person name="Guillou S."/>
            <person name="Cros-Aarteil S."/>
            <person name="Calhoun S."/>
            <person name="Haridas S."/>
            <person name="Kuo A."/>
            <person name="Mondo S."/>
            <person name="Pangilinan J."/>
            <person name="Riley R."/>
            <person name="Labutti K."/>
            <person name="Andreopoulos B."/>
            <person name="Lipzen A."/>
            <person name="Chen C."/>
            <person name="Yanf M."/>
            <person name="Daum C."/>
            <person name="Ng V."/>
            <person name="Clum A."/>
            <person name="Ohm R."/>
            <person name="Martin F."/>
            <person name="Silar P."/>
            <person name="Natvig D."/>
            <person name="Lalanne C."/>
            <person name="Gautier V."/>
            <person name="Ament-Velasquez S.L."/>
            <person name="Kruys A."/>
            <person name="Hutchinson M.I."/>
            <person name="Powell A.J."/>
            <person name="Barry K."/>
            <person name="Miller A.N."/>
            <person name="Grigoriev I.V."/>
            <person name="Debuchy R."/>
            <person name="Gladieux P."/>
            <person name="Thoren M.H."/>
            <person name="Johannesson H."/>
        </authorList>
    </citation>
    <scope>NUCLEOTIDE SEQUENCE</scope>
    <source>
        <strain evidence="2">PSN293</strain>
    </source>
</reference>
<feature type="compositionally biased region" description="Low complexity" evidence="1">
    <location>
        <begin position="468"/>
        <end position="478"/>
    </location>
</feature>
<feature type="compositionally biased region" description="Polar residues" evidence="1">
    <location>
        <begin position="510"/>
        <end position="519"/>
    </location>
</feature>
<feature type="region of interest" description="Disordered" evidence="1">
    <location>
        <begin position="1"/>
        <end position="495"/>
    </location>
</feature>
<dbReference type="PANTHER" id="PTHR42023">
    <property type="entry name" value="BHLH DOMAIN-CONTAINING PROTEIN"/>
    <property type="match status" value="1"/>
</dbReference>
<dbReference type="PANTHER" id="PTHR42023:SF1">
    <property type="entry name" value="BHLH DOMAIN-CONTAINING PROTEIN"/>
    <property type="match status" value="1"/>
</dbReference>
<name>A0AAN7B2V3_9PEZI</name>
<evidence type="ECO:0000256" key="1">
    <source>
        <dbReference type="SAM" id="MobiDB-lite"/>
    </source>
</evidence>
<protein>
    <submittedName>
        <fullName evidence="2">Uncharacterized protein</fullName>
    </submittedName>
</protein>
<proteinExistence type="predicted"/>
<feature type="compositionally biased region" description="Polar residues" evidence="1">
    <location>
        <begin position="69"/>
        <end position="98"/>
    </location>
</feature>
<feature type="compositionally biased region" description="Polar residues" evidence="1">
    <location>
        <begin position="150"/>
        <end position="170"/>
    </location>
</feature>
<dbReference type="Proteomes" id="UP001301769">
    <property type="component" value="Unassembled WGS sequence"/>
</dbReference>
<feature type="compositionally biased region" description="Basic and acidic residues" evidence="1">
    <location>
        <begin position="520"/>
        <end position="530"/>
    </location>
</feature>
<feature type="compositionally biased region" description="Polar residues" evidence="1">
    <location>
        <begin position="223"/>
        <end position="236"/>
    </location>
</feature>
<keyword evidence="3" id="KW-1185">Reference proteome</keyword>
<evidence type="ECO:0000313" key="2">
    <source>
        <dbReference type="EMBL" id="KAK4210726.1"/>
    </source>
</evidence>
<feature type="region of interest" description="Disordered" evidence="1">
    <location>
        <begin position="510"/>
        <end position="597"/>
    </location>
</feature>
<feature type="compositionally biased region" description="Basic and acidic residues" evidence="1">
    <location>
        <begin position="552"/>
        <end position="565"/>
    </location>
</feature>
<accession>A0AAN7B2V3</accession>
<reference evidence="2" key="1">
    <citation type="journal article" date="2023" name="Mol. Phylogenet. Evol.">
        <title>Genome-scale phylogeny and comparative genomics of the fungal order Sordariales.</title>
        <authorList>
            <person name="Hensen N."/>
            <person name="Bonometti L."/>
            <person name="Westerberg I."/>
            <person name="Brannstrom I.O."/>
            <person name="Guillou S."/>
            <person name="Cros-Aarteil S."/>
            <person name="Calhoun S."/>
            <person name="Haridas S."/>
            <person name="Kuo A."/>
            <person name="Mondo S."/>
            <person name="Pangilinan J."/>
            <person name="Riley R."/>
            <person name="LaButti K."/>
            <person name="Andreopoulos B."/>
            <person name="Lipzen A."/>
            <person name="Chen C."/>
            <person name="Yan M."/>
            <person name="Daum C."/>
            <person name="Ng V."/>
            <person name="Clum A."/>
            <person name="Steindorff A."/>
            <person name="Ohm R.A."/>
            <person name="Martin F."/>
            <person name="Silar P."/>
            <person name="Natvig D.O."/>
            <person name="Lalanne C."/>
            <person name="Gautier V."/>
            <person name="Ament-Velasquez S.L."/>
            <person name="Kruys A."/>
            <person name="Hutchinson M.I."/>
            <person name="Powell A.J."/>
            <person name="Barry K."/>
            <person name="Miller A.N."/>
            <person name="Grigoriev I.V."/>
            <person name="Debuchy R."/>
            <person name="Gladieux P."/>
            <person name="Hiltunen Thoren M."/>
            <person name="Johannesson H."/>
        </authorList>
    </citation>
    <scope>NUCLEOTIDE SEQUENCE</scope>
    <source>
        <strain evidence="2">PSN293</strain>
    </source>
</reference>
<feature type="compositionally biased region" description="Polar residues" evidence="1">
    <location>
        <begin position="426"/>
        <end position="441"/>
    </location>
</feature>
<gene>
    <name evidence="2" type="ORF">QBC37DRAFT_291805</name>
</gene>
<comment type="caution">
    <text evidence="2">The sequence shown here is derived from an EMBL/GenBank/DDBJ whole genome shotgun (WGS) entry which is preliminary data.</text>
</comment>
<feature type="compositionally biased region" description="Basic and acidic residues" evidence="1">
    <location>
        <begin position="182"/>
        <end position="193"/>
    </location>
</feature>
<evidence type="ECO:0000313" key="3">
    <source>
        <dbReference type="Proteomes" id="UP001301769"/>
    </source>
</evidence>
<feature type="compositionally biased region" description="Polar residues" evidence="1">
    <location>
        <begin position="384"/>
        <end position="401"/>
    </location>
</feature>
<dbReference type="AlphaFoldDB" id="A0AAN7B2V3"/>
<feature type="compositionally biased region" description="Basic and acidic residues" evidence="1">
    <location>
        <begin position="206"/>
        <end position="217"/>
    </location>
</feature>
<organism evidence="2 3">
    <name type="scientific">Rhypophila decipiens</name>
    <dbReference type="NCBI Taxonomy" id="261697"/>
    <lineage>
        <taxon>Eukaryota</taxon>
        <taxon>Fungi</taxon>
        <taxon>Dikarya</taxon>
        <taxon>Ascomycota</taxon>
        <taxon>Pezizomycotina</taxon>
        <taxon>Sordariomycetes</taxon>
        <taxon>Sordariomycetidae</taxon>
        <taxon>Sordariales</taxon>
        <taxon>Naviculisporaceae</taxon>
        <taxon>Rhypophila</taxon>
    </lineage>
</organism>